<name>A0A2J6QRY9_HYAVF</name>
<sequence>MGLDLAAADAMRARDEGVPLGVVGVSEGGHYQEFIYDIPPASLARRAAREARSREPGGGGFGEPGPSGTGPSQSGTGSARHDQRRSSRRDEIETSKRSKGGERKKR</sequence>
<keyword evidence="3" id="KW-1185">Reference proteome</keyword>
<accession>A0A2J6QRY9</accession>
<evidence type="ECO:0000313" key="3">
    <source>
        <dbReference type="Proteomes" id="UP000235786"/>
    </source>
</evidence>
<protein>
    <submittedName>
        <fullName evidence="2">Uncharacterized protein</fullName>
    </submittedName>
</protein>
<evidence type="ECO:0000313" key="2">
    <source>
        <dbReference type="EMBL" id="PMD29023.1"/>
    </source>
</evidence>
<reference evidence="2 3" key="1">
    <citation type="submission" date="2016-04" db="EMBL/GenBank/DDBJ databases">
        <title>A degradative enzymes factory behind the ericoid mycorrhizal symbiosis.</title>
        <authorList>
            <consortium name="DOE Joint Genome Institute"/>
            <person name="Martino E."/>
            <person name="Morin E."/>
            <person name="Grelet G."/>
            <person name="Kuo A."/>
            <person name="Kohler A."/>
            <person name="Daghino S."/>
            <person name="Barry K."/>
            <person name="Choi C."/>
            <person name="Cichocki N."/>
            <person name="Clum A."/>
            <person name="Copeland A."/>
            <person name="Hainaut M."/>
            <person name="Haridas S."/>
            <person name="Labutti K."/>
            <person name="Lindquist E."/>
            <person name="Lipzen A."/>
            <person name="Khouja H.-R."/>
            <person name="Murat C."/>
            <person name="Ohm R."/>
            <person name="Olson A."/>
            <person name="Spatafora J."/>
            <person name="Veneault-Fourrey C."/>
            <person name="Henrissat B."/>
            <person name="Grigoriev I."/>
            <person name="Martin F."/>
            <person name="Perotto S."/>
        </authorList>
    </citation>
    <scope>NUCLEOTIDE SEQUENCE [LARGE SCALE GENOMIC DNA]</scope>
    <source>
        <strain evidence="2 3">F</strain>
    </source>
</reference>
<evidence type="ECO:0000256" key="1">
    <source>
        <dbReference type="SAM" id="MobiDB-lite"/>
    </source>
</evidence>
<organism evidence="2 3">
    <name type="scientific">Hyaloscypha variabilis (strain UAMH 11265 / GT02V1 / F)</name>
    <name type="common">Meliniomyces variabilis</name>
    <dbReference type="NCBI Taxonomy" id="1149755"/>
    <lineage>
        <taxon>Eukaryota</taxon>
        <taxon>Fungi</taxon>
        <taxon>Dikarya</taxon>
        <taxon>Ascomycota</taxon>
        <taxon>Pezizomycotina</taxon>
        <taxon>Leotiomycetes</taxon>
        <taxon>Helotiales</taxon>
        <taxon>Hyaloscyphaceae</taxon>
        <taxon>Hyaloscypha</taxon>
        <taxon>Hyaloscypha variabilis</taxon>
    </lineage>
</organism>
<feature type="region of interest" description="Disordered" evidence="1">
    <location>
        <begin position="44"/>
        <end position="106"/>
    </location>
</feature>
<feature type="compositionally biased region" description="Gly residues" evidence="1">
    <location>
        <begin position="56"/>
        <end position="68"/>
    </location>
</feature>
<proteinExistence type="predicted"/>
<dbReference type="Proteomes" id="UP000235786">
    <property type="component" value="Unassembled WGS sequence"/>
</dbReference>
<dbReference type="EMBL" id="KZ613979">
    <property type="protein sequence ID" value="PMD29023.1"/>
    <property type="molecule type" value="Genomic_DNA"/>
</dbReference>
<gene>
    <name evidence="2" type="ORF">L207DRAFT_539241</name>
</gene>
<feature type="compositionally biased region" description="Low complexity" evidence="1">
    <location>
        <begin position="69"/>
        <end position="78"/>
    </location>
</feature>
<feature type="compositionally biased region" description="Basic and acidic residues" evidence="1">
    <location>
        <begin position="79"/>
        <end position="106"/>
    </location>
</feature>
<dbReference type="AlphaFoldDB" id="A0A2J6QRY9"/>